<comment type="caution">
    <text evidence="1">The sequence shown here is derived from an EMBL/GenBank/DDBJ whole genome shotgun (WGS) entry which is preliminary data.</text>
</comment>
<organism evidence="1 2">
    <name type="scientific">Paramuricea clavata</name>
    <name type="common">Red gorgonian</name>
    <name type="synonym">Violescent sea-whip</name>
    <dbReference type="NCBI Taxonomy" id="317549"/>
    <lineage>
        <taxon>Eukaryota</taxon>
        <taxon>Metazoa</taxon>
        <taxon>Cnidaria</taxon>
        <taxon>Anthozoa</taxon>
        <taxon>Octocorallia</taxon>
        <taxon>Malacalcyonacea</taxon>
        <taxon>Plexauridae</taxon>
        <taxon>Paramuricea</taxon>
    </lineage>
</organism>
<dbReference type="EMBL" id="CACRXK020018590">
    <property type="protein sequence ID" value="CAB4032669.1"/>
    <property type="molecule type" value="Genomic_DNA"/>
</dbReference>
<reference evidence="1" key="1">
    <citation type="submission" date="2020-04" db="EMBL/GenBank/DDBJ databases">
        <authorList>
            <person name="Alioto T."/>
            <person name="Alioto T."/>
            <person name="Gomez Garrido J."/>
        </authorList>
    </citation>
    <scope>NUCLEOTIDE SEQUENCE</scope>
    <source>
        <strain evidence="1">A484AB</strain>
    </source>
</reference>
<keyword evidence="2" id="KW-1185">Reference proteome</keyword>
<sequence length="96" mass="10676">MPQKVGELAKTLPYYPKELPLVLVSVKDLKINMHALSCLPEDGIPNDVKVIESVNEDVGSDDDIDEDSSIDYEEIVYNESTETSSVIPDISHNHSF</sequence>
<gene>
    <name evidence="1" type="ORF">PACLA_8A086434</name>
</gene>
<proteinExistence type="predicted"/>
<evidence type="ECO:0000313" key="2">
    <source>
        <dbReference type="Proteomes" id="UP001152795"/>
    </source>
</evidence>
<dbReference type="AlphaFoldDB" id="A0A6S7LIP3"/>
<evidence type="ECO:0000313" key="1">
    <source>
        <dbReference type="EMBL" id="CAB4032669.1"/>
    </source>
</evidence>
<dbReference type="Proteomes" id="UP001152795">
    <property type="component" value="Unassembled WGS sequence"/>
</dbReference>
<name>A0A6S7LIP3_PARCT</name>
<protein>
    <submittedName>
        <fullName evidence="1">Uncharacterized protein</fullName>
    </submittedName>
</protein>
<accession>A0A6S7LIP3</accession>